<dbReference type="PANTHER" id="PTHR22298">
    <property type="entry name" value="ENDO-1,4-BETA-GLUCANASE"/>
    <property type="match status" value="1"/>
</dbReference>
<evidence type="ECO:0000256" key="1">
    <source>
        <dbReference type="ARBA" id="ARBA00007072"/>
    </source>
</evidence>
<keyword evidence="2 9" id="KW-0378">Hydrolase</keyword>
<name>A0AAU7AZ54_9ACTN</name>
<reference evidence="9" key="1">
    <citation type="submission" date="2022-12" db="EMBL/GenBank/DDBJ databases">
        <title>Paraconexibacter alkalitolerans sp. nov. and Baekduia alba sp. nov., isolated from soil and emended description of the genera Paraconexibacter (Chun et al., 2020) and Baekduia (An et al., 2020).</title>
        <authorList>
            <person name="Vieira S."/>
            <person name="Huber K.J."/>
            <person name="Geppert A."/>
            <person name="Wolf J."/>
            <person name="Neumann-Schaal M."/>
            <person name="Muesken M."/>
            <person name="Overmann J."/>
        </authorList>
    </citation>
    <scope>NUCLEOTIDE SEQUENCE</scope>
    <source>
        <strain evidence="9">AEG42_29</strain>
    </source>
</reference>
<dbReference type="Gene3D" id="1.50.10.10">
    <property type="match status" value="1"/>
</dbReference>
<dbReference type="InterPro" id="IPR004197">
    <property type="entry name" value="Cellulase_Ig-like"/>
</dbReference>
<feature type="domain" description="Cellulase Ig-like" evidence="8">
    <location>
        <begin position="45"/>
        <end position="112"/>
    </location>
</feature>
<dbReference type="SUPFAM" id="SSF48208">
    <property type="entry name" value="Six-hairpin glycosidases"/>
    <property type="match status" value="1"/>
</dbReference>
<sequence>MLRRTLCSAAVVGASLSLTGAVAPSGASAAAVPPDAIRVGGPSSPADAKLAFVGSRVSKVGRAFRVTDARGRVVLTGRLTAATGTAAPWKRGAIADLSSLRTPGRYVVRVGALSGRPWTVRSRASSEGVTTILRYFDANRDGDEPSATHRPAHRNDAAAIVAGGPHDGERIDVAGGWMDAGDMLKFTHTTAYAAAMLQYAARLDATDAARLHAAADTGIRWLVRAHPSAGLFIAQVGDARDHDLGFRDPVGDDASGLPGIETRLAYPGMGGDLGGKAALALALAADRATGAPREQLLQQAREWYAAGVAAGGVMPSLGGRSGDFYLGDTAEDALAAGAVALWRVTGERTYLDDALRNLAAIVPDGRLSWNSVAGLAAADLCGALGRPTVTADPLASDVACKALRAQAAAAVARAKGGAFGTPGAFTWGQTGENGGAGALAALAGRVGVHPGALKLGATARDWLLGRNPWGASFVAGLGPNAPRHLHHWASVAGDGLPVGAVVGGPAPLKDIAEQPVGPLVPSQFNTPAATYEDRTDDYVTSEPAIDYAAGSILLLAAVDTAPAR</sequence>
<dbReference type="Gene3D" id="2.60.40.10">
    <property type="entry name" value="Immunoglobulins"/>
    <property type="match status" value="1"/>
</dbReference>
<feature type="chain" id="PRO_5043380523" evidence="6">
    <location>
        <begin position="30"/>
        <end position="564"/>
    </location>
</feature>
<evidence type="ECO:0000256" key="3">
    <source>
        <dbReference type="ARBA" id="ARBA00023277"/>
    </source>
</evidence>
<evidence type="ECO:0000256" key="2">
    <source>
        <dbReference type="ARBA" id="ARBA00022801"/>
    </source>
</evidence>
<dbReference type="AlphaFoldDB" id="A0AAU7AZ54"/>
<dbReference type="GO" id="GO:0000272">
    <property type="term" value="P:polysaccharide catabolic process"/>
    <property type="evidence" value="ECO:0007669"/>
    <property type="project" value="UniProtKB-KW"/>
</dbReference>
<accession>A0AAU7AZ54</accession>
<dbReference type="GO" id="GO:0033946">
    <property type="term" value="F:xyloglucan-specific endo-beta-1,4-glucanase activity"/>
    <property type="evidence" value="ECO:0007669"/>
    <property type="project" value="UniProtKB-EC"/>
</dbReference>
<dbReference type="Pfam" id="PF00759">
    <property type="entry name" value="Glyco_hydro_9"/>
    <property type="match status" value="1"/>
</dbReference>
<gene>
    <name evidence="9" type="ORF">DSM112329_03880</name>
</gene>
<dbReference type="RefSeq" id="WP_354698214.1">
    <property type="nucleotide sequence ID" value="NZ_CP114014.1"/>
</dbReference>
<dbReference type="InterPro" id="IPR001701">
    <property type="entry name" value="Glyco_hydro_9"/>
</dbReference>
<dbReference type="SUPFAM" id="SSF81296">
    <property type="entry name" value="E set domains"/>
    <property type="match status" value="1"/>
</dbReference>
<evidence type="ECO:0000256" key="4">
    <source>
        <dbReference type="ARBA" id="ARBA00023295"/>
    </source>
</evidence>
<dbReference type="CDD" id="cd02850">
    <property type="entry name" value="E_set_Cellulase_N"/>
    <property type="match status" value="1"/>
</dbReference>
<evidence type="ECO:0000256" key="6">
    <source>
        <dbReference type="SAM" id="SignalP"/>
    </source>
</evidence>
<dbReference type="KEGG" id="parq:DSM112329_03880"/>
<evidence type="ECO:0000313" key="9">
    <source>
        <dbReference type="EMBL" id="XAY07002.1"/>
    </source>
</evidence>
<organism evidence="9">
    <name type="scientific">Paraconexibacter sp. AEG42_29</name>
    <dbReference type="NCBI Taxonomy" id="2997339"/>
    <lineage>
        <taxon>Bacteria</taxon>
        <taxon>Bacillati</taxon>
        <taxon>Actinomycetota</taxon>
        <taxon>Thermoleophilia</taxon>
        <taxon>Solirubrobacterales</taxon>
        <taxon>Paraconexibacteraceae</taxon>
        <taxon>Paraconexibacter</taxon>
    </lineage>
</organism>
<proteinExistence type="inferred from homology"/>
<dbReference type="InterPro" id="IPR012341">
    <property type="entry name" value="6hp_glycosidase-like_sf"/>
</dbReference>
<feature type="domain" description="Glycoside hydrolase family 9" evidence="7">
    <location>
        <begin position="130"/>
        <end position="554"/>
    </location>
</feature>
<dbReference type="EC" id="3.2.1.151" evidence="9"/>
<keyword evidence="4 9" id="KW-0326">Glycosidase</keyword>
<dbReference type="InterPro" id="IPR014756">
    <property type="entry name" value="Ig_E-set"/>
</dbReference>
<dbReference type="EMBL" id="CP114014">
    <property type="protein sequence ID" value="XAY07002.1"/>
    <property type="molecule type" value="Genomic_DNA"/>
</dbReference>
<evidence type="ECO:0000259" key="7">
    <source>
        <dbReference type="Pfam" id="PF00759"/>
    </source>
</evidence>
<evidence type="ECO:0000259" key="8">
    <source>
        <dbReference type="Pfam" id="PF02927"/>
    </source>
</evidence>
<feature type="signal peptide" evidence="6">
    <location>
        <begin position="1"/>
        <end position="29"/>
    </location>
</feature>
<evidence type="ECO:0000256" key="5">
    <source>
        <dbReference type="ARBA" id="ARBA00023326"/>
    </source>
</evidence>
<dbReference type="GO" id="GO:0008810">
    <property type="term" value="F:cellulase activity"/>
    <property type="evidence" value="ECO:0007669"/>
    <property type="project" value="InterPro"/>
</dbReference>
<keyword evidence="6" id="KW-0732">Signal</keyword>
<dbReference type="Pfam" id="PF02927">
    <property type="entry name" value="CelD_N"/>
    <property type="match status" value="1"/>
</dbReference>
<keyword evidence="3" id="KW-0119">Carbohydrate metabolism</keyword>
<comment type="similarity">
    <text evidence="1">Belongs to the glycosyl hydrolase 9 (cellulase E) family.</text>
</comment>
<keyword evidence="5" id="KW-0624">Polysaccharide degradation</keyword>
<dbReference type="InterPro" id="IPR008928">
    <property type="entry name" value="6-hairpin_glycosidase_sf"/>
</dbReference>
<dbReference type="InterPro" id="IPR013783">
    <property type="entry name" value="Ig-like_fold"/>
</dbReference>
<protein>
    <submittedName>
        <fullName evidence="9">Xyloglucan-specific endo-beta-1,4-glucanase BoGH9A</fullName>
        <ecNumber evidence="9">3.2.1.151</ecNumber>
    </submittedName>
</protein>